<evidence type="ECO:0000256" key="13">
    <source>
        <dbReference type="SAM" id="Phobius"/>
    </source>
</evidence>
<keyword evidence="11" id="KW-0482">Metalloprotease</keyword>
<keyword evidence="12 13" id="KW-0472">Membrane</keyword>
<reference evidence="15 16" key="1">
    <citation type="submission" date="2023-04" db="EMBL/GenBank/DDBJ databases">
        <title>Spirochaete genome identified in red abalone sample constitutes a novel genus.</title>
        <authorList>
            <person name="Sharma S.P."/>
            <person name="Purcell C.M."/>
            <person name="Hyde J.R."/>
            <person name="Severin A.J."/>
        </authorList>
    </citation>
    <scope>NUCLEOTIDE SEQUENCE [LARGE SCALE GENOMIC DNA]</scope>
    <source>
        <strain evidence="15 16">SP-2023</strain>
    </source>
</reference>
<evidence type="ECO:0000313" key="15">
    <source>
        <dbReference type="EMBL" id="WGK68651.1"/>
    </source>
</evidence>
<keyword evidence="16" id="KW-1185">Reference proteome</keyword>
<keyword evidence="6 13" id="KW-0812">Transmembrane</keyword>
<name>A0ABY8MFL3_9SPIO</name>
<evidence type="ECO:0000256" key="1">
    <source>
        <dbReference type="ARBA" id="ARBA00001947"/>
    </source>
</evidence>
<feature type="domain" description="Peptidase M50" evidence="14">
    <location>
        <begin position="136"/>
        <end position="193"/>
    </location>
</feature>
<proteinExistence type="inferred from homology"/>
<evidence type="ECO:0000256" key="4">
    <source>
        <dbReference type="ARBA" id="ARBA00022475"/>
    </source>
</evidence>
<keyword evidence="8" id="KW-0378">Hydrolase</keyword>
<evidence type="ECO:0000256" key="2">
    <source>
        <dbReference type="ARBA" id="ARBA00004651"/>
    </source>
</evidence>
<feature type="transmembrane region" description="Helical" evidence="13">
    <location>
        <begin position="134"/>
        <end position="153"/>
    </location>
</feature>
<sequence length="223" mass="24872">MIFRLETSEIIALVLTLLLSLSLHEWAHAGAAYIMGDNTAKQQNRLSLNPLNHIDLFGFLAILLVGFGWAKPVQIDIRNFRHPVRGEIFVSLAGPFSNLLLASLLLAGSLRGWFPYTLPLEFLGIPGIPNIPVGPMLDLVIHLNLVLFIFNMLPIPPLDGSHLVTALIPKHMEQTKRSFQRYGQFSLLAILLLSAVFNYRLLPISSLTRQLINFLVPLLSPHS</sequence>
<evidence type="ECO:0000256" key="5">
    <source>
        <dbReference type="ARBA" id="ARBA00022670"/>
    </source>
</evidence>
<evidence type="ECO:0000256" key="6">
    <source>
        <dbReference type="ARBA" id="ARBA00022692"/>
    </source>
</evidence>
<organism evidence="15 16">
    <name type="scientific">Candidatus Haliotispira prima</name>
    <dbReference type="NCBI Taxonomy" id="3034016"/>
    <lineage>
        <taxon>Bacteria</taxon>
        <taxon>Pseudomonadati</taxon>
        <taxon>Spirochaetota</taxon>
        <taxon>Spirochaetia</taxon>
        <taxon>Spirochaetales</taxon>
        <taxon>Spirochaetaceae</taxon>
        <taxon>Candidatus Haliotispira</taxon>
    </lineage>
</organism>
<gene>
    <name evidence="15" type="ORF">P0082_09195</name>
</gene>
<keyword evidence="4" id="KW-1003">Cell membrane</keyword>
<dbReference type="Pfam" id="PF02163">
    <property type="entry name" value="Peptidase_M50"/>
    <property type="match status" value="1"/>
</dbReference>
<dbReference type="EMBL" id="CP123443">
    <property type="protein sequence ID" value="WGK68651.1"/>
    <property type="molecule type" value="Genomic_DNA"/>
</dbReference>
<evidence type="ECO:0000256" key="10">
    <source>
        <dbReference type="ARBA" id="ARBA00022989"/>
    </source>
</evidence>
<dbReference type="GO" id="GO:0008233">
    <property type="term" value="F:peptidase activity"/>
    <property type="evidence" value="ECO:0007669"/>
    <property type="project" value="UniProtKB-KW"/>
</dbReference>
<dbReference type="GO" id="GO:0006508">
    <property type="term" value="P:proteolysis"/>
    <property type="evidence" value="ECO:0007669"/>
    <property type="project" value="UniProtKB-KW"/>
</dbReference>
<dbReference type="RefSeq" id="WP_326926837.1">
    <property type="nucleotide sequence ID" value="NZ_CP123443.1"/>
</dbReference>
<keyword evidence="9" id="KW-0862">Zinc</keyword>
<keyword evidence="7" id="KW-0479">Metal-binding</keyword>
<keyword evidence="10 13" id="KW-1133">Transmembrane helix</keyword>
<dbReference type="InterPro" id="IPR044537">
    <property type="entry name" value="Rip2-like"/>
</dbReference>
<accession>A0ABY8MFL3</accession>
<dbReference type="PANTHER" id="PTHR35864:SF1">
    <property type="entry name" value="ZINC METALLOPROTEASE YWHC-RELATED"/>
    <property type="match status" value="1"/>
</dbReference>
<feature type="transmembrane region" description="Helical" evidence="13">
    <location>
        <begin position="53"/>
        <end position="70"/>
    </location>
</feature>
<dbReference type="Proteomes" id="UP001228690">
    <property type="component" value="Chromosome"/>
</dbReference>
<dbReference type="PANTHER" id="PTHR35864">
    <property type="entry name" value="ZINC METALLOPROTEASE MJ0611-RELATED"/>
    <property type="match status" value="1"/>
</dbReference>
<evidence type="ECO:0000256" key="7">
    <source>
        <dbReference type="ARBA" id="ARBA00022723"/>
    </source>
</evidence>
<feature type="transmembrane region" description="Helical" evidence="13">
    <location>
        <begin position="90"/>
        <end position="114"/>
    </location>
</feature>
<comment type="cofactor">
    <cofactor evidence="1">
        <name>Zn(2+)</name>
        <dbReference type="ChEBI" id="CHEBI:29105"/>
    </cofactor>
</comment>
<dbReference type="InterPro" id="IPR052348">
    <property type="entry name" value="Metallopeptidase_M50B"/>
</dbReference>
<dbReference type="CDD" id="cd06158">
    <property type="entry name" value="S2P-M50_like_1"/>
    <property type="match status" value="1"/>
</dbReference>
<evidence type="ECO:0000256" key="3">
    <source>
        <dbReference type="ARBA" id="ARBA00007931"/>
    </source>
</evidence>
<protein>
    <submittedName>
        <fullName evidence="15">Site-2 protease family protein</fullName>
    </submittedName>
</protein>
<comment type="similarity">
    <text evidence="3">Belongs to the peptidase M50B family.</text>
</comment>
<feature type="transmembrane region" description="Helical" evidence="13">
    <location>
        <begin position="182"/>
        <end position="201"/>
    </location>
</feature>
<evidence type="ECO:0000256" key="9">
    <source>
        <dbReference type="ARBA" id="ARBA00022833"/>
    </source>
</evidence>
<evidence type="ECO:0000256" key="12">
    <source>
        <dbReference type="ARBA" id="ARBA00023136"/>
    </source>
</evidence>
<evidence type="ECO:0000256" key="8">
    <source>
        <dbReference type="ARBA" id="ARBA00022801"/>
    </source>
</evidence>
<evidence type="ECO:0000313" key="16">
    <source>
        <dbReference type="Proteomes" id="UP001228690"/>
    </source>
</evidence>
<evidence type="ECO:0000259" key="14">
    <source>
        <dbReference type="Pfam" id="PF02163"/>
    </source>
</evidence>
<evidence type="ECO:0000256" key="11">
    <source>
        <dbReference type="ARBA" id="ARBA00023049"/>
    </source>
</evidence>
<dbReference type="InterPro" id="IPR008915">
    <property type="entry name" value="Peptidase_M50"/>
</dbReference>
<keyword evidence="5 15" id="KW-0645">Protease</keyword>
<comment type="subcellular location">
    <subcellularLocation>
        <location evidence="2">Cell membrane</location>
        <topology evidence="2">Multi-pass membrane protein</topology>
    </subcellularLocation>
</comment>